<evidence type="ECO:0000256" key="5">
    <source>
        <dbReference type="ARBA" id="ARBA00022989"/>
    </source>
</evidence>
<feature type="transmembrane region" description="Helical" evidence="8">
    <location>
        <begin position="59"/>
        <end position="76"/>
    </location>
</feature>
<evidence type="ECO:0000313" key="11">
    <source>
        <dbReference type="Proteomes" id="UP000886819"/>
    </source>
</evidence>
<dbReference type="Proteomes" id="UP000886819">
    <property type="component" value="Unassembled WGS sequence"/>
</dbReference>
<keyword evidence="5 8" id="KW-1133">Transmembrane helix</keyword>
<dbReference type="PRINTS" id="PR00122">
    <property type="entry name" value="VACATPASE"/>
</dbReference>
<evidence type="ECO:0000256" key="1">
    <source>
        <dbReference type="ARBA" id="ARBA00004141"/>
    </source>
</evidence>
<accession>A0A9D0YXJ1</accession>
<dbReference type="Gene3D" id="1.20.120.610">
    <property type="entry name" value="lithium bound rotor ring of v- atpase"/>
    <property type="match status" value="1"/>
</dbReference>
<dbReference type="FunFam" id="1.20.120.610:FF:000005">
    <property type="entry name" value="V-type sodium ATPase subunit K"/>
    <property type="match status" value="1"/>
</dbReference>
<evidence type="ECO:0000256" key="7">
    <source>
        <dbReference type="ARBA" id="ARBA00023136"/>
    </source>
</evidence>
<dbReference type="GO" id="GO:0046961">
    <property type="term" value="F:proton-transporting ATPase activity, rotational mechanism"/>
    <property type="evidence" value="ECO:0007669"/>
    <property type="project" value="InterPro"/>
</dbReference>
<dbReference type="InterPro" id="IPR035921">
    <property type="entry name" value="F/V-ATP_Csub_sf"/>
</dbReference>
<dbReference type="InterPro" id="IPR002379">
    <property type="entry name" value="ATPase_proteolipid_c-like_dom"/>
</dbReference>
<comment type="subcellular location">
    <subcellularLocation>
        <location evidence="1">Membrane</location>
        <topology evidence="1">Multi-pass membrane protein</topology>
    </subcellularLocation>
</comment>
<protein>
    <submittedName>
        <fullName evidence="10">V-type ATP synthase subunit K</fullName>
    </submittedName>
</protein>
<organism evidence="10 11">
    <name type="scientific">Candidatus Avichristensenella intestinipullorum</name>
    <dbReference type="NCBI Taxonomy" id="2840693"/>
    <lineage>
        <taxon>Bacteria</taxon>
        <taxon>Bacillati</taxon>
        <taxon>Bacillota</taxon>
        <taxon>Clostridia</taxon>
        <taxon>Candidatus Avichristensenella</taxon>
    </lineage>
</organism>
<dbReference type="Pfam" id="PF00137">
    <property type="entry name" value="ATP-synt_C"/>
    <property type="match status" value="2"/>
</dbReference>
<name>A0A9D0YXJ1_9FIRM</name>
<dbReference type="InterPro" id="IPR000245">
    <property type="entry name" value="ATPase_proteolipid_csu"/>
</dbReference>
<feature type="domain" description="V-ATPase proteolipid subunit C-like" evidence="9">
    <location>
        <begin position="11"/>
        <end position="68"/>
    </location>
</feature>
<feature type="transmembrane region" description="Helical" evidence="8">
    <location>
        <begin position="88"/>
        <end position="109"/>
    </location>
</feature>
<proteinExistence type="inferred from homology"/>
<sequence>MELGQILALAGAACAALVSGIGSAKGVGMAGEASAGVVSENPEVFGKCLVLQLLPGTQGIYGFLIAFIVLLKTNFLGGMVPLTTTQGLLIFVGCMPVAIVGLISAIYQGRVASSAINMVAVRPELSGRGITMAVMVETYAVFALLTSFLMVFFVAL</sequence>
<keyword evidence="7 8" id="KW-0472">Membrane</keyword>
<keyword evidence="4 8" id="KW-0812">Transmembrane</keyword>
<keyword evidence="6 8" id="KW-0406">Ion transport</keyword>
<dbReference type="EMBL" id="DVFI01000093">
    <property type="protein sequence ID" value="HIQ63211.1"/>
    <property type="molecule type" value="Genomic_DNA"/>
</dbReference>
<dbReference type="SUPFAM" id="SSF81333">
    <property type="entry name" value="F1F0 ATP synthase subunit C"/>
    <property type="match status" value="2"/>
</dbReference>
<dbReference type="NCBIfam" id="NF005124">
    <property type="entry name" value="PRK06558.1"/>
    <property type="match status" value="1"/>
</dbReference>
<evidence type="ECO:0000259" key="9">
    <source>
        <dbReference type="Pfam" id="PF00137"/>
    </source>
</evidence>
<dbReference type="GO" id="GO:0033179">
    <property type="term" value="C:proton-transporting V-type ATPase, V0 domain"/>
    <property type="evidence" value="ECO:0007669"/>
    <property type="project" value="InterPro"/>
</dbReference>
<reference evidence="10" key="1">
    <citation type="submission" date="2020-10" db="EMBL/GenBank/DDBJ databases">
        <authorList>
            <person name="Gilroy R."/>
        </authorList>
    </citation>
    <scope>NUCLEOTIDE SEQUENCE</scope>
    <source>
        <strain evidence="10">ChiHile30-977</strain>
    </source>
</reference>
<evidence type="ECO:0000256" key="8">
    <source>
        <dbReference type="RuleBase" id="RU363060"/>
    </source>
</evidence>
<reference evidence="10" key="2">
    <citation type="journal article" date="2021" name="PeerJ">
        <title>Extensive microbial diversity within the chicken gut microbiome revealed by metagenomics and culture.</title>
        <authorList>
            <person name="Gilroy R."/>
            <person name="Ravi A."/>
            <person name="Getino M."/>
            <person name="Pursley I."/>
            <person name="Horton D.L."/>
            <person name="Alikhan N.F."/>
            <person name="Baker D."/>
            <person name="Gharbi K."/>
            <person name="Hall N."/>
            <person name="Watson M."/>
            <person name="Adriaenssens E.M."/>
            <person name="Foster-Nyarko E."/>
            <person name="Jarju S."/>
            <person name="Secka A."/>
            <person name="Antonio M."/>
            <person name="Oren A."/>
            <person name="Chaudhuri R.R."/>
            <person name="La Ragione R."/>
            <person name="Hildebrand F."/>
            <person name="Pallen M.J."/>
        </authorList>
    </citation>
    <scope>NUCLEOTIDE SEQUENCE</scope>
    <source>
        <strain evidence="10">ChiHile30-977</strain>
    </source>
</reference>
<dbReference type="CDD" id="cd18179">
    <property type="entry name" value="ATP-synt_Vo_Ao_c_NTPK_rpt1"/>
    <property type="match status" value="1"/>
</dbReference>
<gene>
    <name evidence="10" type="ORF">IAA66_06435</name>
</gene>
<evidence type="ECO:0000256" key="3">
    <source>
        <dbReference type="ARBA" id="ARBA00022448"/>
    </source>
</evidence>
<evidence type="ECO:0000256" key="6">
    <source>
        <dbReference type="ARBA" id="ARBA00023065"/>
    </source>
</evidence>
<keyword evidence="3 8" id="KW-0813">Transport</keyword>
<dbReference type="CDD" id="cd18180">
    <property type="entry name" value="ATP-synt_Vo_Ao_c_NTPK_rpt2"/>
    <property type="match status" value="1"/>
</dbReference>
<dbReference type="AlphaFoldDB" id="A0A9D0YXJ1"/>
<comment type="caution">
    <text evidence="10">The sequence shown here is derived from an EMBL/GenBank/DDBJ whole genome shotgun (WGS) entry which is preliminary data.</text>
</comment>
<evidence type="ECO:0000256" key="2">
    <source>
        <dbReference type="ARBA" id="ARBA00007296"/>
    </source>
</evidence>
<comment type="similarity">
    <text evidence="2 8">Belongs to the V-ATPase proteolipid subunit family.</text>
</comment>
<evidence type="ECO:0000256" key="4">
    <source>
        <dbReference type="ARBA" id="ARBA00022692"/>
    </source>
</evidence>
<evidence type="ECO:0000313" key="10">
    <source>
        <dbReference type="EMBL" id="HIQ63211.1"/>
    </source>
</evidence>
<feature type="domain" description="V-ATPase proteolipid subunit C-like" evidence="9">
    <location>
        <begin position="93"/>
        <end position="150"/>
    </location>
</feature>
<feature type="transmembrane region" description="Helical" evidence="8">
    <location>
        <begin position="129"/>
        <end position="155"/>
    </location>
</feature>
<dbReference type="PANTHER" id="PTHR10263">
    <property type="entry name" value="V-TYPE PROTON ATPASE PROTEOLIPID SUBUNIT"/>
    <property type="match status" value="1"/>
</dbReference>